<evidence type="ECO:0000259" key="10">
    <source>
        <dbReference type="PROSITE" id="PS50873"/>
    </source>
</evidence>
<keyword evidence="7 9" id="KW-0408">Iron</keyword>
<dbReference type="PROSITE" id="PS50873">
    <property type="entry name" value="PEROXIDASE_4"/>
    <property type="match status" value="1"/>
</dbReference>
<dbReference type="SUPFAM" id="SSF48113">
    <property type="entry name" value="Heme-dependent peroxidases"/>
    <property type="match status" value="1"/>
</dbReference>
<evidence type="ECO:0000256" key="4">
    <source>
        <dbReference type="ARBA" id="ARBA00022617"/>
    </source>
</evidence>
<dbReference type="EMBL" id="SDRB02011586">
    <property type="protein sequence ID" value="THG00809.1"/>
    <property type="molecule type" value="Genomic_DNA"/>
</dbReference>
<evidence type="ECO:0000313" key="11">
    <source>
        <dbReference type="EMBL" id="THG00809.1"/>
    </source>
</evidence>
<keyword evidence="3 9" id="KW-0575">Peroxidase</keyword>
<evidence type="ECO:0000256" key="9">
    <source>
        <dbReference type="RuleBase" id="RU362060"/>
    </source>
</evidence>
<keyword evidence="6 9" id="KW-0560">Oxidoreductase</keyword>
<dbReference type="GO" id="GO:0042744">
    <property type="term" value="P:hydrogen peroxide catabolic process"/>
    <property type="evidence" value="ECO:0007669"/>
    <property type="project" value="UniProtKB-KW"/>
</dbReference>
<evidence type="ECO:0000256" key="6">
    <source>
        <dbReference type="ARBA" id="ARBA00023002"/>
    </source>
</evidence>
<keyword evidence="12" id="KW-1185">Reference proteome</keyword>
<protein>
    <recommendedName>
        <fullName evidence="2 9">Peroxidase</fullName>
        <ecNumber evidence="2 9">1.11.1.7</ecNumber>
    </recommendedName>
</protein>
<dbReference type="GO" id="GO:0140825">
    <property type="term" value="F:lactoperoxidase activity"/>
    <property type="evidence" value="ECO:0007669"/>
    <property type="project" value="UniProtKB-EC"/>
</dbReference>
<accession>A0A4S4DDR9</accession>
<dbReference type="PANTHER" id="PTHR31388:SF5">
    <property type="entry name" value="PEROXIDASE"/>
    <property type="match status" value="1"/>
</dbReference>
<dbReference type="AlphaFoldDB" id="A0A4S4DDR9"/>
<dbReference type="GO" id="GO:0005576">
    <property type="term" value="C:extracellular region"/>
    <property type="evidence" value="ECO:0007669"/>
    <property type="project" value="UniProtKB-SubCell"/>
</dbReference>
<keyword evidence="9" id="KW-0376">Hydrogen peroxide</keyword>
<reference evidence="11 12" key="1">
    <citation type="journal article" date="2018" name="Proc. Natl. Acad. Sci. U.S.A.">
        <title>Draft genome sequence of Camellia sinensis var. sinensis provides insights into the evolution of the tea genome and tea quality.</title>
        <authorList>
            <person name="Wei C."/>
            <person name="Yang H."/>
            <person name="Wang S."/>
            <person name="Zhao J."/>
            <person name="Liu C."/>
            <person name="Gao L."/>
            <person name="Xia E."/>
            <person name="Lu Y."/>
            <person name="Tai Y."/>
            <person name="She G."/>
            <person name="Sun J."/>
            <person name="Cao H."/>
            <person name="Tong W."/>
            <person name="Gao Q."/>
            <person name="Li Y."/>
            <person name="Deng W."/>
            <person name="Jiang X."/>
            <person name="Wang W."/>
            <person name="Chen Q."/>
            <person name="Zhang S."/>
            <person name="Li H."/>
            <person name="Wu J."/>
            <person name="Wang P."/>
            <person name="Li P."/>
            <person name="Shi C."/>
            <person name="Zheng F."/>
            <person name="Jian J."/>
            <person name="Huang B."/>
            <person name="Shan D."/>
            <person name="Shi M."/>
            <person name="Fang C."/>
            <person name="Yue Y."/>
            <person name="Li F."/>
            <person name="Li D."/>
            <person name="Wei S."/>
            <person name="Han B."/>
            <person name="Jiang C."/>
            <person name="Yin Y."/>
            <person name="Xia T."/>
            <person name="Zhang Z."/>
            <person name="Bennetzen J.L."/>
            <person name="Zhao S."/>
            <person name="Wan X."/>
        </authorList>
    </citation>
    <scope>NUCLEOTIDE SEQUENCE [LARGE SCALE GENOMIC DNA]</scope>
    <source>
        <strain evidence="12">cv. Shuchazao</strain>
        <tissue evidence="11">Leaf</tissue>
    </source>
</reference>
<keyword evidence="8 9" id="KW-0106">Calcium</keyword>
<dbReference type="Pfam" id="PF00141">
    <property type="entry name" value="peroxidase"/>
    <property type="match status" value="1"/>
</dbReference>
<dbReference type="PANTHER" id="PTHR31388">
    <property type="entry name" value="PEROXIDASE 72-RELATED"/>
    <property type="match status" value="1"/>
</dbReference>
<comment type="similarity">
    <text evidence="9">Belongs to the peroxidase family. Classical plant (class III) peroxidase subfamily.</text>
</comment>
<dbReference type="InterPro" id="IPR002016">
    <property type="entry name" value="Haem_peroxidase"/>
</dbReference>
<evidence type="ECO:0000256" key="8">
    <source>
        <dbReference type="PIRSR" id="PIRSR600823-3"/>
    </source>
</evidence>
<dbReference type="GO" id="GO:0006979">
    <property type="term" value="P:response to oxidative stress"/>
    <property type="evidence" value="ECO:0007669"/>
    <property type="project" value="UniProtKB-UniRule"/>
</dbReference>
<dbReference type="InterPro" id="IPR010255">
    <property type="entry name" value="Haem_peroxidase_sf"/>
</dbReference>
<proteinExistence type="inferred from homology"/>
<comment type="cofactor">
    <cofactor evidence="9">
        <name>heme b</name>
        <dbReference type="ChEBI" id="CHEBI:60344"/>
    </cofactor>
    <text evidence="9">Binds 1 heme b (iron(II)-protoporphyrin IX) group per subunit.</text>
</comment>
<evidence type="ECO:0000256" key="5">
    <source>
        <dbReference type="ARBA" id="ARBA00022723"/>
    </source>
</evidence>
<dbReference type="GO" id="GO:0046872">
    <property type="term" value="F:metal ion binding"/>
    <property type="evidence" value="ECO:0007669"/>
    <property type="project" value="UniProtKB-UniRule"/>
</dbReference>
<dbReference type="PRINTS" id="PR00461">
    <property type="entry name" value="PLPEROXIDASE"/>
</dbReference>
<evidence type="ECO:0000256" key="2">
    <source>
        <dbReference type="ARBA" id="ARBA00012313"/>
    </source>
</evidence>
<feature type="binding site" evidence="8">
    <location>
        <position position="61"/>
    </location>
    <ligand>
        <name>Ca(2+)</name>
        <dbReference type="ChEBI" id="CHEBI:29108"/>
        <label>1</label>
    </ligand>
</feature>
<dbReference type="EC" id="1.11.1.7" evidence="2 9"/>
<evidence type="ECO:0000256" key="1">
    <source>
        <dbReference type="ARBA" id="ARBA00000189"/>
    </source>
</evidence>
<sequence>MKLLIRIKAIETRTGESSLPYTPRVENRLMLVDTREWQLYPEDTIYITATILLKRLGTIWEKTAFPNVNFVRGFDVIDNIKTTMEFPCPGVVSCADILAIAARNSVVITTVDGSSLRASGLHAGPSHDLMVTGAGSGTMSGSPIAVGVQANSRGMFTHNGVLLVPNFTPPTVHATYIQSGSPLALTPSLCQWPISSCVFTNGEFSTPKWPSRSRLDLRVHKPSSRNTIIKFSPLTVSHSRRSASYLEDEEHCFEDTFEPNGEEVSYSELFNPEGRVGYEASFNPRRKHHVCMPSYFNETEELVNYDPPSIEKDLDHYAKTLQDNIKFKQFFN</sequence>
<dbReference type="Gene3D" id="1.10.520.10">
    <property type="match status" value="1"/>
</dbReference>
<feature type="domain" description="Plant heme peroxidase family profile" evidence="10">
    <location>
        <begin position="49"/>
        <end position="332"/>
    </location>
</feature>
<comment type="cofactor">
    <cofactor evidence="8 9">
        <name>Ca(2+)</name>
        <dbReference type="ChEBI" id="CHEBI:29108"/>
    </cofactor>
    <text evidence="8 9">Binds 2 calcium ions per subunit.</text>
</comment>
<organism evidence="11 12">
    <name type="scientific">Camellia sinensis var. sinensis</name>
    <name type="common">China tea</name>
    <dbReference type="NCBI Taxonomy" id="542762"/>
    <lineage>
        <taxon>Eukaryota</taxon>
        <taxon>Viridiplantae</taxon>
        <taxon>Streptophyta</taxon>
        <taxon>Embryophyta</taxon>
        <taxon>Tracheophyta</taxon>
        <taxon>Spermatophyta</taxon>
        <taxon>Magnoliopsida</taxon>
        <taxon>eudicotyledons</taxon>
        <taxon>Gunneridae</taxon>
        <taxon>Pentapetalae</taxon>
        <taxon>asterids</taxon>
        <taxon>Ericales</taxon>
        <taxon>Theaceae</taxon>
        <taxon>Camellia</taxon>
    </lineage>
</organism>
<keyword evidence="4 9" id="KW-0349">Heme</keyword>
<comment type="catalytic activity">
    <reaction evidence="1 9">
        <text>2 a phenolic donor + H2O2 = 2 a phenolic radical donor + 2 H2O</text>
        <dbReference type="Rhea" id="RHEA:56136"/>
        <dbReference type="ChEBI" id="CHEBI:15377"/>
        <dbReference type="ChEBI" id="CHEBI:16240"/>
        <dbReference type="ChEBI" id="CHEBI:139520"/>
        <dbReference type="ChEBI" id="CHEBI:139521"/>
        <dbReference type="EC" id="1.11.1.7"/>
    </reaction>
</comment>
<comment type="function">
    <text evidence="9">Removal of H(2)O(2), oxidation of toxic reductants, biosynthesis and degradation of lignin, suberization, auxin catabolism, response to environmental stresses such as wounding, pathogen attack and oxidative stress.</text>
</comment>
<keyword evidence="9" id="KW-0964">Secreted</keyword>
<dbReference type="Proteomes" id="UP000306102">
    <property type="component" value="Unassembled WGS sequence"/>
</dbReference>
<name>A0A4S4DDR9_CAMSN</name>
<comment type="subcellular location">
    <subcellularLocation>
        <location evidence="9">Secreted</location>
    </subcellularLocation>
</comment>
<comment type="caution">
    <text evidence="11">The sequence shown here is derived from an EMBL/GenBank/DDBJ whole genome shotgun (WGS) entry which is preliminary data.</text>
</comment>
<gene>
    <name evidence="11" type="ORF">TEA_027345</name>
</gene>
<evidence type="ECO:0000256" key="7">
    <source>
        <dbReference type="ARBA" id="ARBA00023004"/>
    </source>
</evidence>
<keyword evidence="5 8" id="KW-0479">Metal-binding</keyword>
<dbReference type="GO" id="GO:0020037">
    <property type="term" value="F:heme binding"/>
    <property type="evidence" value="ECO:0007669"/>
    <property type="project" value="UniProtKB-UniRule"/>
</dbReference>
<dbReference type="InterPro" id="IPR000823">
    <property type="entry name" value="Peroxidase_pln"/>
</dbReference>
<evidence type="ECO:0000313" key="12">
    <source>
        <dbReference type="Proteomes" id="UP000306102"/>
    </source>
</evidence>
<evidence type="ECO:0000256" key="3">
    <source>
        <dbReference type="ARBA" id="ARBA00022559"/>
    </source>
</evidence>